<dbReference type="Proteomes" id="UP001303407">
    <property type="component" value="Chromosome"/>
</dbReference>
<evidence type="ECO:0000313" key="1">
    <source>
        <dbReference type="EMBL" id="WNH11908.1"/>
    </source>
</evidence>
<sequence>MCKFLILFFVFVDDMTYSDIHALGNNKIKTPNLDQLINQGTPLHMLIKARDIDNDSDLDILLGSNSGVFMDKKKAQKTKELQTKGGTITILRNNFNTDNIIIFNMNLLMLKMLLVNNVLSLKV</sequence>
<dbReference type="InterPro" id="IPR017850">
    <property type="entry name" value="Alkaline_phosphatase_core_sf"/>
</dbReference>
<dbReference type="SUPFAM" id="SSF53649">
    <property type="entry name" value="Alkaline phosphatase-like"/>
    <property type="match status" value="1"/>
</dbReference>
<dbReference type="RefSeq" id="WP_415861889.1">
    <property type="nucleotide sequence ID" value="NZ_CP134536.1"/>
</dbReference>
<dbReference type="Gene3D" id="3.40.720.10">
    <property type="entry name" value="Alkaline Phosphatase, subunit A"/>
    <property type="match status" value="1"/>
</dbReference>
<keyword evidence="2" id="KW-1185">Reference proteome</keyword>
<organism evidence="1 2">
    <name type="scientific">Thalassobellus suaedae</name>
    <dbReference type="NCBI Taxonomy" id="3074124"/>
    <lineage>
        <taxon>Bacteria</taxon>
        <taxon>Pseudomonadati</taxon>
        <taxon>Bacteroidota</taxon>
        <taxon>Flavobacteriia</taxon>
        <taxon>Flavobacteriales</taxon>
        <taxon>Flavobacteriaceae</taxon>
        <taxon>Thalassobellus</taxon>
    </lineage>
</organism>
<accession>A0ABY9Y0Z5</accession>
<dbReference type="EMBL" id="CP134536">
    <property type="protein sequence ID" value="WNH11908.1"/>
    <property type="molecule type" value="Genomic_DNA"/>
</dbReference>
<evidence type="ECO:0000313" key="2">
    <source>
        <dbReference type="Proteomes" id="UP001303407"/>
    </source>
</evidence>
<gene>
    <name evidence="1" type="ORF">RHP49_13495</name>
</gene>
<proteinExistence type="predicted"/>
<protein>
    <submittedName>
        <fullName evidence="1">Uncharacterized protein</fullName>
    </submittedName>
</protein>
<name>A0ABY9Y0Z5_9FLAO</name>
<reference evidence="1 2" key="1">
    <citation type="submission" date="2023-09" db="EMBL/GenBank/DDBJ databases">
        <title>Thalassobella suaedae gen. nov., sp. nov., a marine bacterium of the family Flavobacteriaceae isolated from a halophyte Suaeda japonica.</title>
        <authorList>
            <person name="Lee S.Y."/>
            <person name="Hwang C.Y."/>
        </authorList>
    </citation>
    <scope>NUCLEOTIDE SEQUENCE [LARGE SCALE GENOMIC DNA]</scope>
    <source>
        <strain evidence="1 2">HL-DH10</strain>
    </source>
</reference>